<feature type="compositionally biased region" description="Basic and acidic residues" evidence="1">
    <location>
        <begin position="37"/>
        <end position="54"/>
    </location>
</feature>
<evidence type="ECO:0000256" key="1">
    <source>
        <dbReference type="SAM" id="MobiDB-lite"/>
    </source>
</evidence>
<comment type="caution">
    <text evidence="2">The sequence shown here is derived from an EMBL/GenBank/DDBJ whole genome shotgun (WGS) entry which is preliminary data.</text>
</comment>
<protein>
    <submittedName>
        <fullName evidence="2">Uncharacterized protein</fullName>
    </submittedName>
</protein>
<name>A0ABR0A187_9CRUS</name>
<feature type="region of interest" description="Disordered" evidence="1">
    <location>
        <begin position="32"/>
        <end position="60"/>
    </location>
</feature>
<proteinExistence type="predicted"/>
<sequence>MANMPASKDSYTPCDISSRTACKREGLRHISAYAADEPQRDIKKRTEETQKEKTSQSWMPLEVRSKSPCLLNKIRLPSGVQLLSKENKKEPE</sequence>
<accession>A0ABR0A187</accession>
<dbReference type="EMBL" id="JAOYFB010000036">
    <property type="protein sequence ID" value="KAK4018700.1"/>
    <property type="molecule type" value="Genomic_DNA"/>
</dbReference>
<dbReference type="Proteomes" id="UP001234178">
    <property type="component" value="Unassembled WGS sequence"/>
</dbReference>
<evidence type="ECO:0000313" key="3">
    <source>
        <dbReference type="Proteomes" id="UP001234178"/>
    </source>
</evidence>
<organism evidence="2 3">
    <name type="scientific">Daphnia magna</name>
    <dbReference type="NCBI Taxonomy" id="35525"/>
    <lineage>
        <taxon>Eukaryota</taxon>
        <taxon>Metazoa</taxon>
        <taxon>Ecdysozoa</taxon>
        <taxon>Arthropoda</taxon>
        <taxon>Crustacea</taxon>
        <taxon>Branchiopoda</taxon>
        <taxon>Diplostraca</taxon>
        <taxon>Cladocera</taxon>
        <taxon>Anomopoda</taxon>
        <taxon>Daphniidae</taxon>
        <taxon>Daphnia</taxon>
    </lineage>
</organism>
<evidence type="ECO:0000313" key="2">
    <source>
        <dbReference type="EMBL" id="KAK4018700.1"/>
    </source>
</evidence>
<gene>
    <name evidence="2" type="ORF">OUZ56_000745</name>
</gene>
<reference evidence="2 3" key="1">
    <citation type="journal article" date="2023" name="Nucleic Acids Res.">
        <title>The hologenome of Daphnia magna reveals possible DNA methylation and microbiome-mediated evolution of the host genome.</title>
        <authorList>
            <person name="Chaturvedi A."/>
            <person name="Li X."/>
            <person name="Dhandapani V."/>
            <person name="Marshall H."/>
            <person name="Kissane S."/>
            <person name="Cuenca-Cambronero M."/>
            <person name="Asole G."/>
            <person name="Calvet F."/>
            <person name="Ruiz-Romero M."/>
            <person name="Marangio P."/>
            <person name="Guigo R."/>
            <person name="Rago D."/>
            <person name="Mirbahai L."/>
            <person name="Eastwood N."/>
            <person name="Colbourne J.K."/>
            <person name="Zhou J."/>
            <person name="Mallon E."/>
            <person name="Orsini L."/>
        </authorList>
    </citation>
    <scope>NUCLEOTIDE SEQUENCE [LARGE SCALE GENOMIC DNA]</scope>
    <source>
        <strain evidence="2">LRV0_1</strain>
    </source>
</reference>
<keyword evidence="3" id="KW-1185">Reference proteome</keyword>